<evidence type="ECO:0000313" key="2">
    <source>
        <dbReference type="Proteomes" id="UP000499080"/>
    </source>
</evidence>
<evidence type="ECO:0008006" key="3">
    <source>
        <dbReference type="Google" id="ProtNLM"/>
    </source>
</evidence>
<sequence>MTKSTMEKSSKQNKQNSIVFYQLSLLIAKKGSAHSVGEELIIPAAKIISNAFFDEKYTKKINEIPLSNTTVKRIDEMSESVKEAVMIVLKESEYFSLPLDASTDVEGQANLLTFGRWFNGLIVSYIERLLQLKVWTSV</sequence>
<dbReference type="AlphaFoldDB" id="A0A4Y2B7S0"/>
<proteinExistence type="predicted"/>
<reference evidence="1 2" key="1">
    <citation type="journal article" date="2019" name="Sci. Rep.">
        <title>Orb-weaving spider Araneus ventricosus genome elucidates the spidroin gene catalogue.</title>
        <authorList>
            <person name="Kono N."/>
            <person name="Nakamura H."/>
            <person name="Ohtoshi R."/>
            <person name="Moran D.A.P."/>
            <person name="Shinohara A."/>
            <person name="Yoshida Y."/>
            <person name="Fujiwara M."/>
            <person name="Mori M."/>
            <person name="Tomita M."/>
            <person name="Arakawa K."/>
        </authorList>
    </citation>
    <scope>NUCLEOTIDE SEQUENCE [LARGE SCALE GENOMIC DNA]</scope>
</reference>
<dbReference type="PANTHER" id="PTHR45913">
    <property type="entry name" value="EPM2A-INTERACTING PROTEIN 1"/>
    <property type="match status" value="1"/>
</dbReference>
<keyword evidence="2" id="KW-1185">Reference proteome</keyword>
<gene>
    <name evidence="1" type="ORF">AVEN_192021_1</name>
</gene>
<dbReference type="Proteomes" id="UP000499080">
    <property type="component" value="Unassembled WGS sequence"/>
</dbReference>
<accession>A0A4Y2B7S0</accession>
<protein>
    <recommendedName>
        <fullName evidence="3">Zinc finger BED domain-containing protein 5</fullName>
    </recommendedName>
</protein>
<evidence type="ECO:0000313" key="1">
    <source>
        <dbReference type="EMBL" id="GBL87837.1"/>
    </source>
</evidence>
<name>A0A4Y2B7S0_ARAVE</name>
<dbReference type="OrthoDB" id="6427599at2759"/>
<organism evidence="1 2">
    <name type="scientific">Araneus ventricosus</name>
    <name type="common">Orbweaver spider</name>
    <name type="synonym">Epeira ventricosa</name>
    <dbReference type="NCBI Taxonomy" id="182803"/>
    <lineage>
        <taxon>Eukaryota</taxon>
        <taxon>Metazoa</taxon>
        <taxon>Ecdysozoa</taxon>
        <taxon>Arthropoda</taxon>
        <taxon>Chelicerata</taxon>
        <taxon>Arachnida</taxon>
        <taxon>Araneae</taxon>
        <taxon>Araneomorphae</taxon>
        <taxon>Entelegynae</taxon>
        <taxon>Araneoidea</taxon>
        <taxon>Araneidae</taxon>
        <taxon>Araneus</taxon>
    </lineage>
</organism>
<dbReference type="EMBL" id="BGPR01000056">
    <property type="protein sequence ID" value="GBL87837.1"/>
    <property type="molecule type" value="Genomic_DNA"/>
</dbReference>
<dbReference type="PANTHER" id="PTHR45913:SF19">
    <property type="entry name" value="LOW QUALITY PROTEIN: ZINC FINGER BED DOMAIN-CONTAINING PROTEIN 5-LIKE"/>
    <property type="match status" value="1"/>
</dbReference>
<comment type="caution">
    <text evidence="1">The sequence shown here is derived from an EMBL/GenBank/DDBJ whole genome shotgun (WGS) entry which is preliminary data.</text>
</comment>